<dbReference type="InterPro" id="IPR017941">
    <property type="entry name" value="Rieske_2Fe-2S"/>
</dbReference>
<organism evidence="23 24">
    <name type="scientific">Pseudonocardia bannensis</name>
    <dbReference type="NCBI Taxonomy" id="630973"/>
    <lineage>
        <taxon>Bacteria</taxon>
        <taxon>Bacillati</taxon>
        <taxon>Actinomycetota</taxon>
        <taxon>Actinomycetes</taxon>
        <taxon>Pseudonocardiales</taxon>
        <taxon>Pseudonocardiaceae</taxon>
        <taxon>Pseudonocardia</taxon>
    </lineage>
</organism>
<feature type="transmembrane region" description="Helical" evidence="21">
    <location>
        <begin position="175"/>
        <end position="195"/>
    </location>
</feature>
<dbReference type="Gene3D" id="2.102.10.10">
    <property type="entry name" value="Rieske [2Fe-2S] iron-sulphur domain"/>
    <property type="match status" value="1"/>
</dbReference>
<evidence type="ECO:0000256" key="8">
    <source>
        <dbReference type="ARBA" id="ARBA00022692"/>
    </source>
</evidence>
<evidence type="ECO:0000313" key="24">
    <source>
        <dbReference type="Proteomes" id="UP000586918"/>
    </source>
</evidence>
<evidence type="ECO:0000256" key="5">
    <source>
        <dbReference type="ARBA" id="ARBA00022448"/>
    </source>
</evidence>
<comment type="subcellular location">
    <subcellularLocation>
        <location evidence="2">Cell membrane</location>
        <topology evidence="2">Multi-pass membrane protein</topology>
    </subcellularLocation>
</comment>
<evidence type="ECO:0000256" key="19">
    <source>
        <dbReference type="ARBA" id="ARBA00032409"/>
    </source>
</evidence>
<keyword evidence="6" id="KW-1003">Cell membrane</keyword>
<dbReference type="PANTHER" id="PTHR10134">
    <property type="entry name" value="CYTOCHROME B-C1 COMPLEX SUBUNIT RIESKE, MITOCHONDRIAL"/>
    <property type="match status" value="1"/>
</dbReference>
<keyword evidence="12 21" id="KW-1133">Transmembrane helix</keyword>
<evidence type="ECO:0000256" key="16">
    <source>
        <dbReference type="ARBA" id="ARBA00023136"/>
    </source>
</evidence>
<evidence type="ECO:0000256" key="12">
    <source>
        <dbReference type="ARBA" id="ARBA00022989"/>
    </source>
</evidence>
<accession>A0A848DRC5</accession>
<evidence type="ECO:0000313" key="23">
    <source>
        <dbReference type="EMBL" id="NMH95063.1"/>
    </source>
</evidence>
<evidence type="ECO:0000256" key="7">
    <source>
        <dbReference type="ARBA" id="ARBA00022660"/>
    </source>
</evidence>
<name>A0A848DRC5_9PSEU</name>
<evidence type="ECO:0000256" key="1">
    <source>
        <dbReference type="ARBA" id="ARBA00002494"/>
    </source>
</evidence>
<keyword evidence="7" id="KW-0679">Respiratory chain</keyword>
<evidence type="ECO:0000256" key="11">
    <source>
        <dbReference type="ARBA" id="ARBA00022982"/>
    </source>
</evidence>
<keyword evidence="9" id="KW-0001">2Fe-2S</keyword>
<keyword evidence="10" id="KW-0479">Metal-binding</keyword>
<keyword evidence="11" id="KW-0249">Electron transport</keyword>
<keyword evidence="8 21" id="KW-0812">Transmembrane</keyword>
<comment type="caution">
    <text evidence="23">The sequence shown here is derived from an EMBL/GenBank/DDBJ whole genome shotgun (WGS) entry which is preliminary data.</text>
</comment>
<keyword evidence="16 21" id="KW-0472">Membrane</keyword>
<evidence type="ECO:0000256" key="17">
    <source>
        <dbReference type="ARBA" id="ARBA00023157"/>
    </source>
</evidence>
<evidence type="ECO:0000259" key="22">
    <source>
        <dbReference type="PROSITE" id="PS51296"/>
    </source>
</evidence>
<keyword evidence="15" id="KW-0411">Iron-sulfur</keyword>
<evidence type="ECO:0000256" key="15">
    <source>
        <dbReference type="ARBA" id="ARBA00023014"/>
    </source>
</evidence>
<evidence type="ECO:0000256" key="13">
    <source>
        <dbReference type="ARBA" id="ARBA00023002"/>
    </source>
</evidence>
<dbReference type="GO" id="GO:0004497">
    <property type="term" value="F:monooxygenase activity"/>
    <property type="evidence" value="ECO:0007669"/>
    <property type="project" value="UniProtKB-ARBA"/>
</dbReference>
<dbReference type="GO" id="GO:0016705">
    <property type="term" value="F:oxidoreductase activity, acting on paired donors, with incorporation or reduction of molecular oxygen"/>
    <property type="evidence" value="ECO:0007669"/>
    <property type="project" value="UniProtKB-ARBA"/>
</dbReference>
<proteinExistence type="inferred from homology"/>
<dbReference type="GO" id="GO:0005886">
    <property type="term" value="C:plasma membrane"/>
    <property type="evidence" value="ECO:0007669"/>
    <property type="project" value="UniProtKB-SubCell"/>
</dbReference>
<evidence type="ECO:0000256" key="3">
    <source>
        <dbReference type="ARBA" id="ARBA00010651"/>
    </source>
</evidence>
<feature type="transmembrane region" description="Helical" evidence="21">
    <location>
        <begin position="105"/>
        <end position="126"/>
    </location>
</feature>
<evidence type="ECO:0000256" key="21">
    <source>
        <dbReference type="SAM" id="Phobius"/>
    </source>
</evidence>
<dbReference type="GO" id="GO:0051537">
    <property type="term" value="F:2 iron, 2 sulfur cluster binding"/>
    <property type="evidence" value="ECO:0007669"/>
    <property type="project" value="UniProtKB-KW"/>
</dbReference>
<dbReference type="InterPro" id="IPR014349">
    <property type="entry name" value="Rieske_Fe-S_prot"/>
</dbReference>
<evidence type="ECO:0000256" key="2">
    <source>
        <dbReference type="ARBA" id="ARBA00004651"/>
    </source>
</evidence>
<keyword evidence="14" id="KW-0408">Iron</keyword>
<dbReference type="Pfam" id="PF19297">
    <property type="entry name" value="QcrA_N"/>
    <property type="match status" value="1"/>
</dbReference>
<comment type="function">
    <text evidence="1">Iron-sulfur subunit of the cytochrome bc1 complex, an essential component of the respiratory electron transport chain required for ATP synthesis. The bc1 complex catalyzes the oxidation of menaquinol and the reduction of cytochrome c in the respiratory chain. The bc1 complex operates through a Q-cycle mechanism that couples electron transfer to generation of the proton gradient that drives ATP synthesis.</text>
</comment>
<dbReference type="PROSITE" id="PS51296">
    <property type="entry name" value="RIESKE"/>
    <property type="match status" value="1"/>
</dbReference>
<dbReference type="GO" id="GO:0046872">
    <property type="term" value="F:metal ion binding"/>
    <property type="evidence" value="ECO:0007669"/>
    <property type="project" value="UniProtKB-KW"/>
</dbReference>
<evidence type="ECO:0000256" key="10">
    <source>
        <dbReference type="ARBA" id="ARBA00022723"/>
    </source>
</evidence>
<feature type="transmembrane region" description="Helical" evidence="21">
    <location>
        <begin position="64"/>
        <end position="85"/>
    </location>
</feature>
<evidence type="ECO:0000256" key="4">
    <source>
        <dbReference type="ARBA" id="ARBA00015816"/>
    </source>
</evidence>
<dbReference type="EMBL" id="JAAXKZ010000152">
    <property type="protein sequence ID" value="NMH95063.1"/>
    <property type="molecule type" value="Genomic_DNA"/>
</dbReference>
<protein>
    <recommendedName>
        <fullName evidence="4">Cytochrome bc1 complex Rieske iron-sulfur subunit</fullName>
    </recommendedName>
    <alternativeName>
        <fullName evidence="18">Cytochrome bc1 reductase complex subunit QcrA</fullName>
    </alternativeName>
    <alternativeName>
        <fullName evidence="19">Rieske iron-sulfur protein</fullName>
    </alternativeName>
</protein>
<comment type="similarity">
    <text evidence="3">Belongs to the Rieske iron-sulfur protein family.</text>
</comment>
<evidence type="ECO:0000256" key="18">
    <source>
        <dbReference type="ARBA" id="ARBA00029586"/>
    </source>
</evidence>
<dbReference type="Pfam" id="PF00355">
    <property type="entry name" value="Rieske"/>
    <property type="match status" value="1"/>
</dbReference>
<feature type="domain" description="Rieske" evidence="22">
    <location>
        <begin position="270"/>
        <end position="362"/>
    </location>
</feature>
<evidence type="ECO:0000256" key="6">
    <source>
        <dbReference type="ARBA" id="ARBA00022475"/>
    </source>
</evidence>
<dbReference type="SUPFAM" id="SSF50022">
    <property type="entry name" value="ISP domain"/>
    <property type="match status" value="1"/>
</dbReference>
<dbReference type="InterPro" id="IPR045603">
    <property type="entry name" value="QcrA_N"/>
</dbReference>
<evidence type="ECO:0000256" key="14">
    <source>
        <dbReference type="ARBA" id="ARBA00023004"/>
    </source>
</evidence>
<keyword evidence="24" id="KW-1185">Reference proteome</keyword>
<evidence type="ECO:0000256" key="20">
    <source>
        <dbReference type="SAM" id="MobiDB-lite"/>
    </source>
</evidence>
<keyword evidence="5" id="KW-0813">Transport</keyword>
<reference evidence="23 24" key="1">
    <citation type="submission" date="2020-04" db="EMBL/GenBank/DDBJ databases">
        <authorList>
            <person name="Klaysubun C."/>
            <person name="Duangmal K."/>
            <person name="Lipun K."/>
        </authorList>
    </citation>
    <scope>NUCLEOTIDE SEQUENCE [LARGE SCALE GENOMIC DNA]</scope>
    <source>
        <strain evidence="23 24">DSM 45300</strain>
    </source>
</reference>
<evidence type="ECO:0000256" key="9">
    <source>
        <dbReference type="ARBA" id="ARBA00022714"/>
    </source>
</evidence>
<dbReference type="Proteomes" id="UP000586918">
    <property type="component" value="Unassembled WGS sequence"/>
</dbReference>
<gene>
    <name evidence="23" type="ORF">HF519_26555</name>
</gene>
<keyword evidence="13" id="KW-0560">Oxidoreductase</keyword>
<feature type="region of interest" description="Disordered" evidence="20">
    <location>
        <begin position="1"/>
        <end position="21"/>
    </location>
</feature>
<dbReference type="InterPro" id="IPR036922">
    <property type="entry name" value="Rieske_2Fe-2S_sf"/>
</dbReference>
<dbReference type="AlphaFoldDB" id="A0A848DRC5"/>
<dbReference type="CDD" id="cd03467">
    <property type="entry name" value="Rieske"/>
    <property type="match status" value="1"/>
</dbReference>
<keyword evidence="17" id="KW-1015">Disulfide bond</keyword>
<dbReference type="RefSeq" id="WP_169415732.1">
    <property type="nucleotide sequence ID" value="NZ_JAAXKZ010000152.1"/>
</dbReference>
<sequence>MSAGTTGTTGGGQRRLPSEDELDRMSQEELAQLAAELDDVEIVHLGRKFPIPGTRAEKRAERAVALWFILSALSALAFVVAFIAWPHEYRAPGEAGYTMYSLYTPVVGATFGFAVLALGIGVIAYVKKFFPDEVSVQQRHDGPSDELARRTVLAQLAEAGNETGIARRSLIKRSAGAAAGLFGLGLGVAALAPLVRNPWKGGDEAALWVTGWRAEPGETVYLRRDTGVLGEIARVRPEDMEPGSMETVFPFRESERGHDEELLHAQRASDNPVMLIRLRPGTKVVKRAGQEDFNYGDYYAFSKICTHLGCPTSLYQAQDNRILCPCHQSQFLATEYARPVFGPATRALPQLPITVDAEGYFVARSDFIEAVGPAFWERRP</sequence>